<evidence type="ECO:0000313" key="6">
    <source>
        <dbReference type="Proteomes" id="UP001153620"/>
    </source>
</evidence>
<keyword evidence="6" id="KW-1185">Reference proteome</keyword>
<dbReference type="PANTHER" id="PTHR46708:SF2">
    <property type="entry name" value="FIBRONECTIN TYPE-III DOMAIN-CONTAINING PROTEIN"/>
    <property type="match status" value="1"/>
</dbReference>
<dbReference type="PROSITE" id="PS50853">
    <property type="entry name" value="FN3"/>
    <property type="match status" value="4"/>
</dbReference>
<keyword evidence="3" id="KW-0732">Signal</keyword>
<dbReference type="PANTHER" id="PTHR46708">
    <property type="entry name" value="TENASCIN"/>
    <property type="match status" value="1"/>
</dbReference>
<feature type="signal peptide" evidence="3">
    <location>
        <begin position="1"/>
        <end position="19"/>
    </location>
</feature>
<feature type="transmembrane region" description="Helical" evidence="2">
    <location>
        <begin position="1071"/>
        <end position="1096"/>
    </location>
</feature>
<keyword evidence="2" id="KW-0812">Transmembrane</keyword>
<evidence type="ECO:0000256" key="3">
    <source>
        <dbReference type="SAM" id="SignalP"/>
    </source>
</evidence>
<dbReference type="Gene3D" id="2.60.40.10">
    <property type="entry name" value="Immunoglobulins"/>
    <property type="match status" value="5"/>
</dbReference>
<dbReference type="InterPro" id="IPR050991">
    <property type="entry name" value="ECM_Regulatory_Proteins"/>
</dbReference>
<protein>
    <recommendedName>
        <fullName evidence="4">Fibronectin type-III domain-containing protein</fullName>
    </recommendedName>
</protein>
<feature type="chain" id="PRO_5040486343" description="Fibronectin type-III domain-containing protein" evidence="3">
    <location>
        <begin position="20"/>
        <end position="1139"/>
    </location>
</feature>
<dbReference type="EMBL" id="OU895877">
    <property type="protein sequence ID" value="CAG9797865.1"/>
    <property type="molecule type" value="Genomic_DNA"/>
</dbReference>
<name>A0A9N9RH55_9DIPT</name>
<feature type="domain" description="Fibronectin type-III" evidence="4">
    <location>
        <begin position="312"/>
        <end position="410"/>
    </location>
</feature>
<keyword evidence="1" id="KW-0677">Repeat</keyword>
<keyword evidence="2" id="KW-0472">Membrane</keyword>
<feature type="domain" description="Fibronectin type-III" evidence="4">
    <location>
        <begin position="595"/>
        <end position="689"/>
    </location>
</feature>
<evidence type="ECO:0000256" key="1">
    <source>
        <dbReference type="ARBA" id="ARBA00022737"/>
    </source>
</evidence>
<dbReference type="SUPFAM" id="SSF49265">
    <property type="entry name" value="Fibronectin type III"/>
    <property type="match status" value="4"/>
</dbReference>
<dbReference type="SMART" id="SM00060">
    <property type="entry name" value="FN3"/>
    <property type="match status" value="6"/>
</dbReference>
<feature type="domain" description="Fibronectin type-III" evidence="4">
    <location>
        <begin position="798"/>
        <end position="899"/>
    </location>
</feature>
<sequence>MIVNYFLVILCIFTVETNAGTIDCKTIDSQKFKELFKFDYDGGSLGLKLNIGLIGNSNKFKVQNCNFELSNTKTAVYGKSNFRNQLKDKLSGLTSCTKFKVKFMVKNLATSKSWEYENFVSTKPDAKTKIELTVGEIFEDYAEFSWTSTTADCLETYHAILKDSTDREIQNITISPTVKTFTFHNLEPRKSYTAVIDAQHEKGSKISSNEQKIKMKSSENYIDNLEVILNVQNVTTNTAQLMWDLTDKIDSTVTYNLEIFDQTGTNKIFNGVLANNSVILKNLQACMEYNAKITIIEFSKSSERTFETRMAQPGNVTKISYQANQTHSIISWIPPNINPTCVKNYTIKFGYLKDENATVQHTVPKDHLSKVFDRLKYSTKIYIHVYANLDTSVNATRASNIKVFENFNIDNFVVKTIQEFRLSAAEMQLSWGFDTSFIDGDVLDYFEVFFDGNAIKTKKRLLNLNIIACKTNYSIAIRCASKAGSVGPNVTYHTNLNDKEVQLSIINATDINVHQNNESLLIEWTPNVYEASCIDYFEIKFADEVFKTNVPKMEINKFDSCMLYQVLITPISIESGTKGETTHYEFETSVLAPTKPSKPQLINAGNRELTISSSISDNDKRCVTMTSTFIEFTCNNIIVEEKITRSQSQYSMKIPHLHPNTKYECIAKVKNLNGTSEKSEATVFETLQDSPQPPVEIRALVGSDNKVEVMWMENNSTGFADYYQVHVTFEKFLYDFGKNCDKKIRNVTKLEASETKAELTELFPFSQYKVKIKASNRYGKSNYSESIEFSTNPSSPTKPRNVTADIKFHENSSISAILSWESPCMMNGKFSLYTITVNGHRKGVASDKRTEASSTTTFELFNLSQGFEYDIEIQAVNQNSGSSTIYGKVAKHSFVTPSGIPLEDDLKNWTEFGSQPDKYPPSNIYIFLKRRMFVSKVGNITGISFLIFLNDCLDLPQPTFGYLLSENILLPPAEQNLNCSLLYQQTKMLPNPVVYEDWIKKPEELELFKVQFVLGDEDCIESDEICNIPLNCFNCTYGLMARVYTNTGYRDTQPVYFETRPSTSYVNLQTFLVVGGSFFGVLILSLTVCMICCMNMRKNKQKLKKKKKQAAEADDNLLSFTSYCVIDKNPTPKVYDHLL</sequence>
<proteinExistence type="predicted"/>
<dbReference type="Pfam" id="PF00041">
    <property type="entry name" value="fn3"/>
    <property type="match status" value="2"/>
</dbReference>
<keyword evidence="2" id="KW-1133">Transmembrane helix</keyword>
<reference evidence="5" key="2">
    <citation type="submission" date="2022-10" db="EMBL/GenBank/DDBJ databases">
        <authorList>
            <consortium name="ENA_rothamsted_submissions"/>
            <consortium name="culmorum"/>
            <person name="King R."/>
        </authorList>
    </citation>
    <scope>NUCLEOTIDE SEQUENCE</scope>
</reference>
<dbReference type="AlphaFoldDB" id="A0A9N9RH55"/>
<dbReference type="InterPro" id="IPR036116">
    <property type="entry name" value="FN3_sf"/>
</dbReference>
<gene>
    <name evidence="5" type="ORF">CHIRRI_LOCUS851</name>
</gene>
<feature type="domain" description="Fibronectin type-III" evidence="4">
    <location>
        <begin position="693"/>
        <end position="794"/>
    </location>
</feature>
<dbReference type="InterPro" id="IPR013783">
    <property type="entry name" value="Ig-like_fold"/>
</dbReference>
<accession>A0A9N9RH55</accession>
<organism evidence="5 6">
    <name type="scientific">Chironomus riparius</name>
    <dbReference type="NCBI Taxonomy" id="315576"/>
    <lineage>
        <taxon>Eukaryota</taxon>
        <taxon>Metazoa</taxon>
        <taxon>Ecdysozoa</taxon>
        <taxon>Arthropoda</taxon>
        <taxon>Hexapoda</taxon>
        <taxon>Insecta</taxon>
        <taxon>Pterygota</taxon>
        <taxon>Neoptera</taxon>
        <taxon>Endopterygota</taxon>
        <taxon>Diptera</taxon>
        <taxon>Nematocera</taxon>
        <taxon>Chironomoidea</taxon>
        <taxon>Chironomidae</taxon>
        <taxon>Chironominae</taxon>
        <taxon>Chironomus</taxon>
    </lineage>
</organism>
<dbReference type="OrthoDB" id="7790906at2759"/>
<dbReference type="CDD" id="cd00063">
    <property type="entry name" value="FN3"/>
    <property type="match status" value="3"/>
</dbReference>
<evidence type="ECO:0000259" key="4">
    <source>
        <dbReference type="PROSITE" id="PS50853"/>
    </source>
</evidence>
<dbReference type="InterPro" id="IPR003961">
    <property type="entry name" value="FN3_dom"/>
</dbReference>
<evidence type="ECO:0000313" key="5">
    <source>
        <dbReference type="EMBL" id="CAG9797865.1"/>
    </source>
</evidence>
<dbReference type="Proteomes" id="UP001153620">
    <property type="component" value="Chromosome 1"/>
</dbReference>
<evidence type="ECO:0000256" key="2">
    <source>
        <dbReference type="SAM" id="Phobius"/>
    </source>
</evidence>
<reference evidence="5" key="1">
    <citation type="submission" date="2022-01" db="EMBL/GenBank/DDBJ databases">
        <authorList>
            <person name="King R."/>
        </authorList>
    </citation>
    <scope>NUCLEOTIDE SEQUENCE</scope>
</reference>